<reference evidence="1" key="1">
    <citation type="submission" date="2016-07" db="EMBL/GenBank/DDBJ databases">
        <authorList>
            <person name="Bretaudeau A."/>
        </authorList>
    </citation>
    <scope>NUCLEOTIDE SEQUENCE</scope>
    <source>
        <strain evidence="1">Rice</strain>
        <tissue evidence="1">Whole body</tissue>
    </source>
</reference>
<protein>
    <submittedName>
        <fullName evidence="1">SFRICE_034527</fullName>
    </submittedName>
</protein>
<accession>A0A2H1V255</accession>
<name>A0A2H1V255_SPOFR</name>
<dbReference type="AlphaFoldDB" id="A0A2H1V255"/>
<evidence type="ECO:0000313" key="1">
    <source>
        <dbReference type="EMBL" id="SOQ34927.1"/>
    </source>
</evidence>
<organism evidence="1">
    <name type="scientific">Spodoptera frugiperda</name>
    <name type="common">Fall armyworm</name>
    <dbReference type="NCBI Taxonomy" id="7108"/>
    <lineage>
        <taxon>Eukaryota</taxon>
        <taxon>Metazoa</taxon>
        <taxon>Ecdysozoa</taxon>
        <taxon>Arthropoda</taxon>
        <taxon>Hexapoda</taxon>
        <taxon>Insecta</taxon>
        <taxon>Pterygota</taxon>
        <taxon>Neoptera</taxon>
        <taxon>Endopterygota</taxon>
        <taxon>Lepidoptera</taxon>
        <taxon>Glossata</taxon>
        <taxon>Ditrysia</taxon>
        <taxon>Noctuoidea</taxon>
        <taxon>Noctuidae</taxon>
        <taxon>Amphipyrinae</taxon>
        <taxon>Spodoptera</taxon>
    </lineage>
</organism>
<dbReference type="EMBL" id="ODYU01000341">
    <property type="protein sequence ID" value="SOQ34927.1"/>
    <property type="molecule type" value="Genomic_DNA"/>
</dbReference>
<gene>
    <name evidence="1" type="ORF">SFRICE_034527</name>
</gene>
<proteinExistence type="predicted"/>
<sequence>MEYTRINEQTYHLIVSDRRRPWILEIPEALQVRCRPFGVRNLRVFGESGIWKIAKERIGPRVTSLTQRKRCFTSVKTKFNKDPISLRLPRISKVYTKVDCEKVGYKLVLANSW</sequence>